<keyword evidence="3" id="KW-0238">DNA-binding</keyword>
<evidence type="ECO:0000256" key="7">
    <source>
        <dbReference type="ARBA" id="ARBA00044529"/>
    </source>
</evidence>
<feature type="region of interest" description="Disordered" evidence="8">
    <location>
        <begin position="263"/>
        <end position="313"/>
    </location>
</feature>
<evidence type="ECO:0000259" key="10">
    <source>
        <dbReference type="Pfam" id="PF21928"/>
    </source>
</evidence>
<dbReference type="Proteomes" id="UP000030746">
    <property type="component" value="Unassembled WGS sequence"/>
</dbReference>
<feature type="domain" description="XLF-like N-terminal" evidence="9">
    <location>
        <begin position="26"/>
        <end position="140"/>
    </location>
</feature>
<evidence type="ECO:0000256" key="8">
    <source>
        <dbReference type="SAM" id="MobiDB-lite"/>
    </source>
</evidence>
<evidence type="ECO:0000313" key="11">
    <source>
        <dbReference type="EMBL" id="ESP02985.1"/>
    </source>
</evidence>
<organism evidence="11 12">
    <name type="scientific">Lottia gigantea</name>
    <name type="common">Giant owl limpet</name>
    <dbReference type="NCBI Taxonomy" id="225164"/>
    <lineage>
        <taxon>Eukaryota</taxon>
        <taxon>Metazoa</taxon>
        <taxon>Spiralia</taxon>
        <taxon>Lophotrochozoa</taxon>
        <taxon>Mollusca</taxon>
        <taxon>Gastropoda</taxon>
        <taxon>Patellogastropoda</taxon>
        <taxon>Lottioidea</taxon>
        <taxon>Lottiidae</taxon>
        <taxon>Lottia</taxon>
    </lineage>
</organism>
<dbReference type="CDD" id="cd22285">
    <property type="entry name" value="HD_XLF_N"/>
    <property type="match status" value="1"/>
</dbReference>
<dbReference type="InterPro" id="IPR015381">
    <property type="entry name" value="XLF-like_N"/>
</dbReference>
<accession>V4CL44</accession>
<dbReference type="Gene3D" id="1.10.287.450">
    <property type="entry name" value="Helix hairpin bin"/>
    <property type="match status" value="1"/>
</dbReference>
<proteinExistence type="inferred from homology"/>
<dbReference type="InterPro" id="IPR052287">
    <property type="entry name" value="NHEJ_factor"/>
</dbReference>
<dbReference type="PANTHER" id="PTHR32235:SF1">
    <property type="entry name" value="NON-HOMOLOGOUS END-JOINING FACTOR 1"/>
    <property type="match status" value="1"/>
</dbReference>
<keyword evidence="4" id="KW-0234">DNA repair</keyword>
<evidence type="ECO:0000256" key="5">
    <source>
        <dbReference type="ARBA" id="ARBA00023242"/>
    </source>
</evidence>
<dbReference type="AlphaFoldDB" id="V4CL44"/>
<evidence type="ECO:0000256" key="1">
    <source>
        <dbReference type="ARBA" id="ARBA00004123"/>
    </source>
</evidence>
<evidence type="ECO:0000256" key="6">
    <source>
        <dbReference type="ARBA" id="ARBA00025747"/>
    </source>
</evidence>
<evidence type="ECO:0000256" key="4">
    <source>
        <dbReference type="ARBA" id="ARBA00023204"/>
    </source>
</evidence>
<dbReference type="OrthoDB" id="2155935at2759"/>
<name>V4CL44_LOTGI</name>
<feature type="compositionally biased region" description="Basic and acidic residues" evidence="8">
    <location>
        <begin position="320"/>
        <end position="331"/>
    </location>
</feature>
<dbReference type="GO" id="GO:0045027">
    <property type="term" value="F:DNA end binding"/>
    <property type="evidence" value="ECO:0007669"/>
    <property type="project" value="TreeGrafter"/>
</dbReference>
<gene>
    <name evidence="11" type="ORF">LOTGIDRAFT_230440</name>
</gene>
<dbReference type="GO" id="GO:0006303">
    <property type="term" value="P:double-strand break repair via nonhomologous end joining"/>
    <property type="evidence" value="ECO:0007669"/>
    <property type="project" value="TreeGrafter"/>
</dbReference>
<keyword evidence="5" id="KW-0539">Nucleus</keyword>
<dbReference type="PANTHER" id="PTHR32235">
    <property type="entry name" value="NON-HOMOLOGOUS END-JOINING FACTOR 1"/>
    <property type="match status" value="1"/>
</dbReference>
<comment type="similarity">
    <text evidence="6">Belongs to the XRCC4-XLF family. XLF subfamily.</text>
</comment>
<dbReference type="InterPro" id="IPR038051">
    <property type="entry name" value="XRCC4-like_N_sf"/>
</dbReference>
<dbReference type="STRING" id="225164.V4CL44"/>
<feature type="region of interest" description="Disordered" evidence="8">
    <location>
        <begin position="320"/>
        <end position="339"/>
    </location>
</feature>
<keyword evidence="2" id="KW-0227">DNA damage</keyword>
<evidence type="ECO:0000259" key="9">
    <source>
        <dbReference type="Pfam" id="PF09302"/>
    </source>
</evidence>
<evidence type="ECO:0000256" key="3">
    <source>
        <dbReference type="ARBA" id="ARBA00023125"/>
    </source>
</evidence>
<feature type="domain" description="XLF-like coiled-coil region" evidence="10">
    <location>
        <begin position="144"/>
        <end position="189"/>
    </location>
</feature>
<dbReference type="OMA" id="EFHCCPA"/>
<reference evidence="11 12" key="1">
    <citation type="journal article" date="2013" name="Nature">
        <title>Insights into bilaterian evolution from three spiralian genomes.</title>
        <authorList>
            <person name="Simakov O."/>
            <person name="Marletaz F."/>
            <person name="Cho S.J."/>
            <person name="Edsinger-Gonzales E."/>
            <person name="Havlak P."/>
            <person name="Hellsten U."/>
            <person name="Kuo D.H."/>
            <person name="Larsson T."/>
            <person name="Lv J."/>
            <person name="Arendt D."/>
            <person name="Savage R."/>
            <person name="Osoegawa K."/>
            <person name="de Jong P."/>
            <person name="Grimwood J."/>
            <person name="Chapman J.A."/>
            <person name="Shapiro H."/>
            <person name="Aerts A."/>
            <person name="Otillar R.P."/>
            <person name="Terry A.Y."/>
            <person name="Boore J.L."/>
            <person name="Grigoriev I.V."/>
            <person name="Lindberg D.R."/>
            <person name="Seaver E.C."/>
            <person name="Weisblat D.A."/>
            <person name="Putnam N.H."/>
            <person name="Rokhsar D.S."/>
        </authorList>
    </citation>
    <scope>NUCLEOTIDE SEQUENCE [LARGE SCALE GENOMIC DNA]</scope>
</reference>
<dbReference type="Pfam" id="PF21928">
    <property type="entry name" value="XLF_CC"/>
    <property type="match status" value="1"/>
</dbReference>
<dbReference type="Pfam" id="PF09302">
    <property type="entry name" value="XLF"/>
    <property type="match status" value="1"/>
</dbReference>
<dbReference type="InterPro" id="IPR053829">
    <property type="entry name" value="XLF-like_CC"/>
</dbReference>
<dbReference type="CTD" id="20248290"/>
<dbReference type="GeneID" id="20248290"/>
<evidence type="ECO:0000256" key="2">
    <source>
        <dbReference type="ARBA" id="ARBA00022763"/>
    </source>
</evidence>
<dbReference type="RefSeq" id="XP_009046455.1">
    <property type="nucleotide sequence ID" value="XM_009048207.1"/>
</dbReference>
<sequence length="339" mass="39018">MMAAPPVLETEAEWRKRFRADLKVATWQKLTLESGNYMIKSFFTQNSYEILITDLCSFWFESLTELEIKRRIQKLNPSIEAPLMKILDQIRNTVNNPSGNSKDSELTISVQNNSNGEQACIFSINSKLAGMPFVWNFVCHPADPKMTTEHLTVPLMEMVSELLRRQQELFSIIYKKDKELEDYKAQGARPSRRYIQTSPFNAIGFFHNMNVSAGFESEMRKKGMYVFNEPGGKLYEAVMIKNAWINKSPAKRKVEDELEEIDSLTDDIPPKDSTSVSSWSNRLPPSMVKSESPNSSTHNSPASSPAKEELLRREQLEKNLMEQQMKKQDQQKKKKKIAF</sequence>
<dbReference type="EMBL" id="KB200129">
    <property type="protein sequence ID" value="ESP02985.1"/>
    <property type="molecule type" value="Genomic_DNA"/>
</dbReference>
<keyword evidence="12" id="KW-1185">Reference proteome</keyword>
<dbReference type="GO" id="GO:0032807">
    <property type="term" value="C:DNA ligase IV complex"/>
    <property type="evidence" value="ECO:0007669"/>
    <property type="project" value="TreeGrafter"/>
</dbReference>
<feature type="compositionally biased region" description="Polar residues" evidence="8">
    <location>
        <begin position="272"/>
        <end position="303"/>
    </location>
</feature>
<dbReference type="KEGG" id="lgi:LOTGIDRAFT_230440"/>
<comment type="subcellular location">
    <subcellularLocation>
        <location evidence="1">Nucleus</location>
    </subcellularLocation>
</comment>
<evidence type="ECO:0000313" key="12">
    <source>
        <dbReference type="Proteomes" id="UP000030746"/>
    </source>
</evidence>
<dbReference type="Gene3D" id="2.170.210.10">
    <property type="entry name" value="DNA double-strand break repair and VJ recombination XRCC4, N-terminal"/>
    <property type="match status" value="1"/>
</dbReference>
<protein>
    <recommendedName>
        <fullName evidence="7">Non-homologous end-joining factor 1</fullName>
    </recommendedName>
</protein>
<dbReference type="HOGENOM" id="CLU_812166_0_0_1"/>